<evidence type="ECO:0000256" key="1">
    <source>
        <dbReference type="SAM" id="SignalP"/>
    </source>
</evidence>
<keyword evidence="3" id="KW-1185">Reference proteome</keyword>
<feature type="signal peptide" evidence="1">
    <location>
        <begin position="1"/>
        <end position="15"/>
    </location>
</feature>
<evidence type="ECO:0000313" key="3">
    <source>
        <dbReference type="Proteomes" id="UP000272942"/>
    </source>
</evidence>
<dbReference type="Proteomes" id="UP000272942">
    <property type="component" value="Unassembled WGS sequence"/>
</dbReference>
<dbReference type="OrthoDB" id="10064127at2759"/>
<sequence length="108" mass="12545">MAKLTFQILKQLLLAHVIPVDFQAIERAKFNLLLRAESMSCRDFILLLKKQASKGNYGNRLEEQLCDRLIADITNTTPVRKLLEKKDLTFSDARRICEQHDDLTAEIW</sequence>
<evidence type="ECO:0000313" key="4">
    <source>
        <dbReference type="WBParaSite" id="ECPE_0000238201-mRNA-1"/>
    </source>
</evidence>
<reference evidence="4" key="1">
    <citation type="submission" date="2016-06" db="UniProtKB">
        <authorList>
            <consortium name="WormBaseParasite"/>
        </authorList>
    </citation>
    <scope>IDENTIFICATION</scope>
</reference>
<proteinExistence type="predicted"/>
<protein>
    <submittedName>
        <fullName evidence="4">IstB_IS21 domain-containing protein</fullName>
    </submittedName>
</protein>
<accession>A0A183A5Z7</accession>
<dbReference type="WBParaSite" id="ECPE_0000238201-mRNA-1">
    <property type="protein sequence ID" value="ECPE_0000238201-mRNA-1"/>
    <property type="gene ID" value="ECPE_0000238201"/>
</dbReference>
<gene>
    <name evidence="2" type="ORF">ECPE_LOCUS2382</name>
</gene>
<keyword evidence="1" id="KW-0732">Signal</keyword>
<dbReference type="AlphaFoldDB" id="A0A183A5Z7"/>
<evidence type="ECO:0000313" key="2">
    <source>
        <dbReference type="EMBL" id="VDP66293.1"/>
    </source>
</evidence>
<reference evidence="2 3" key="2">
    <citation type="submission" date="2018-11" db="EMBL/GenBank/DDBJ databases">
        <authorList>
            <consortium name="Pathogen Informatics"/>
        </authorList>
    </citation>
    <scope>NUCLEOTIDE SEQUENCE [LARGE SCALE GENOMIC DNA]</scope>
    <source>
        <strain evidence="2 3">Egypt</strain>
    </source>
</reference>
<dbReference type="EMBL" id="UZAN01039578">
    <property type="protein sequence ID" value="VDP66293.1"/>
    <property type="molecule type" value="Genomic_DNA"/>
</dbReference>
<feature type="chain" id="PRO_5043137908" evidence="1">
    <location>
        <begin position="16"/>
        <end position="108"/>
    </location>
</feature>
<organism evidence="4">
    <name type="scientific">Echinostoma caproni</name>
    <dbReference type="NCBI Taxonomy" id="27848"/>
    <lineage>
        <taxon>Eukaryota</taxon>
        <taxon>Metazoa</taxon>
        <taxon>Spiralia</taxon>
        <taxon>Lophotrochozoa</taxon>
        <taxon>Platyhelminthes</taxon>
        <taxon>Trematoda</taxon>
        <taxon>Digenea</taxon>
        <taxon>Plagiorchiida</taxon>
        <taxon>Echinostomata</taxon>
        <taxon>Echinostomatoidea</taxon>
        <taxon>Echinostomatidae</taxon>
        <taxon>Echinostoma</taxon>
    </lineage>
</organism>
<name>A0A183A5Z7_9TREM</name>